<dbReference type="AlphaFoldDB" id="A0ABD3W831"/>
<dbReference type="InterPro" id="IPR001111">
    <property type="entry name" value="TGF-b_propeptide"/>
</dbReference>
<comment type="subcellular location">
    <subcellularLocation>
        <location evidence="1">Secreted</location>
    </subcellularLocation>
</comment>
<feature type="domain" description="TGF-beta family profile" evidence="7">
    <location>
        <begin position="205"/>
        <end position="322"/>
    </location>
</feature>
<accession>A0ABD3W831</accession>
<evidence type="ECO:0000256" key="3">
    <source>
        <dbReference type="ARBA" id="ARBA00022525"/>
    </source>
</evidence>
<dbReference type="EMBL" id="JBJQND010000008">
    <property type="protein sequence ID" value="KAL3869791.1"/>
    <property type="molecule type" value="Genomic_DNA"/>
</dbReference>
<evidence type="ECO:0000259" key="7">
    <source>
        <dbReference type="PROSITE" id="PS51362"/>
    </source>
</evidence>
<dbReference type="InterPro" id="IPR015615">
    <property type="entry name" value="TGF-beta-rel"/>
</dbReference>
<dbReference type="PANTHER" id="PTHR11848">
    <property type="entry name" value="TGF-BETA FAMILY"/>
    <property type="match status" value="1"/>
</dbReference>
<comment type="caution">
    <text evidence="8">The sequence shown here is derived from an EMBL/GenBank/DDBJ whole genome shotgun (WGS) entry which is preliminary data.</text>
</comment>
<evidence type="ECO:0000256" key="5">
    <source>
        <dbReference type="ARBA" id="ARBA00023157"/>
    </source>
</evidence>
<evidence type="ECO:0000256" key="4">
    <source>
        <dbReference type="ARBA" id="ARBA00023030"/>
    </source>
</evidence>
<keyword evidence="9" id="KW-1185">Reference proteome</keyword>
<dbReference type="Proteomes" id="UP001634394">
    <property type="component" value="Unassembled WGS sequence"/>
</dbReference>
<sequence>MYVLLLLLLLLLLLFLLTLHFINKYYLFLFAEQIPSGIQLEAWKTQHVYRLYFNTSLSHPDDAAKELHIHAAKLIVFKMAVRPENLKDKFTVDKTIRVNIYQILSFKSNSDYKRKLIDSKMVSVESTGWETFDIKHAVQEWVDSPENNIGIEIVSDSQNLDDVLDIAMSEPRKRNIVALTNATDYGNSTLPVLRFYTEERSILKRVKRDEGQEDCTIKDGEKKCCRYPIKISFREIGWDNWIIAPADYNGYYCAGSCPYTHKMANTFSAIKALLHMRNPSMVPSPCCYATRLRPFTILHYDENNRYTFSDYPDLIVDQCRCG</sequence>
<dbReference type="Gene3D" id="2.10.90.10">
    <property type="entry name" value="Cystine-knot cytokines"/>
    <property type="match status" value="1"/>
</dbReference>
<dbReference type="CDD" id="cd19376">
    <property type="entry name" value="TGF_beta_GDF15"/>
    <property type="match status" value="1"/>
</dbReference>
<keyword evidence="3" id="KW-0964">Secreted</keyword>
<comment type="similarity">
    <text evidence="2 6">Belongs to the TGF-beta family.</text>
</comment>
<dbReference type="Pfam" id="PF00688">
    <property type="entry name" value="TGFb_propeptide"/>
    <property type="match status" value="1"/>
</dbReference>
<dbReference type="GO" id="GO:0005576">
    <property type="term" value="C:extracellular region"/>
    <property type="evidence" value="ECO:0007669"/>
    <property type="project" value="UniProtKB-SubCell"/>
</dbReference>
<dbReference type="InterPro" id="IPR017948">
    <property type="entry name" value="TGFb_CS"/>
</dbReference>
<dbReference type="SMART" id="SM00204">
    <property type="entry name" value="TGFB"/>
    <property type="match status" value="1"/>
</dbReference>
<evidence type="ECO:0000256" key="2">
    <source>
        <dbReference type="ARBA" id="ARBA00006656"/>
    </source>
</evidence>
<reference evidence="8 9" key="1">
    <citation type="submission" date="2024-11" db="EMBL/GenBank/DDBJ databases">
        <title>Chromosome-level genome assembly of the freshwater bivalve Anodonta woodiana.</title>
        <authorList>
            <person name="Chen X."/>
        </authorList>
    </citation>
    <scope>NUCLEOTIDE SEQUENCE [LARGE SCALE GENOMIC DNA]</scope>
    <source>
        <strain evidence="8">MN2024</strain>
        <tissue evidence="8">Gills</tissue>
    </source>
</reference>
<dbReference type="PROSITE" id="PS51362">
    <property type="entry name" value="TGF_BETA_2"/>
    <property type="match status" value="1"/>
</dbReference>
<organism evidence="8 9">
    <name type="scientific">Sinanodonta woodiana</name>
    <name type="common">Chinese pond mussel</name>
    <name type="synonym">Anodonta woodiana</name>
    <dbReference type="NCBI Taxonomy" id="1069815"/>
    <lineage>
        <taxon>Eukaryota</taxon>
        <taxon>Metazoa</taxon>
        <taxon>Spiralia</taxon>
        <taxon>Lophotrochozoa</taxon>
        <taxon>Mollusca</taxon>
        <taxon>Bivalvia</taxon>
        <taxon>Autobranchia</taxon>
        <taxon>Heteroconchia</taxon>
        <taxon>Palaeoheterodonta</taxon>
        <taxon>Unionida</taxon>
        <taxon>Unionoidea</taxon>
        <taxon>Unionidae</taxon>
        <taxon>Unioninae</taxon>
        <taxon>Sinanodonta</taxon>
    </lineage>
</organism>
<dbReference type="PROSITE" id="PS00250">
    <property type="entry name" value="TGF_BETA_1"/>
    <property type="match status" value="1"/>
</dbReference>
<gene>
    <name evidence="8" type="ORF">ACJMK2_042428</name>
</gene>
<dbReference type="Pfam" id="PF00019">
    <property type="entry name" value="TGF_beta"/>
    <property type="match status" value="1"/>
</dbReference>
<dbReference type="InterPro" id="IPR001839">
    <property type="entry name" value="TGF-b_C"/>
</dbReference>
<evidence type="ECO:0000256" key="6">
    <source>
        <dbReference type="RuleBase" id="RU000354"/>
    </source>
</evidence>
<dbReference type="GO" id="GO:0008083">
    <property type="term" value="F:growth factor activity"/>
    <property type="evidence" value="ECO:0007669"/>
    <property type="project" value="UniProtKB-KW"/>
</dbReference>
<protein>
    <recommendedName>
        <fullName evidence="7">TGF-beta family profile domain-containing protein</fullName>
    </recommendedName>
</protein>
<evidence type="ECO:0000313" key="9">
    <source>
        <dbReference type="Proteomes" id="UP001634394"/>
    </source>
</evidence>
<evidence type="ECO:0000313" key="8">
    <source>
        <dbReference type="EMBL" id="KAL3869791.1"/>
    </source>
</evidence>
<keyword evidence="5" id="KW-1015">Disulfide bond</keyword>
<dbReference type="Gene3D" id="2.60.120.970">
    <property type="match status" value="1"/>
</dbReference>
<keyword evidence="4 6" id="KW-0339">Growth factor</keyword>
<evidence type="ECO:0000256" key="1">
    <source>
        <dbReference type="ARBA" id="ARBA00004613"/>
    </source>
</evidence>
<name>A0ABD3W831_SINWO</name>
<dbReference type="PRINTS" id="PR00669">
    <property type="entry name" value="INHIBINA"/>
</dbReference>
<dbReference type="InterPro" id="IPR029034">
    <property type="entry name" value="Cystine-knot_cytokine"/>
</dbReference>
<proteinExistence type="inferred from homology"/>
<dbReference type="SUPFAM" id="SSF57501">
    <property type="entry name" value="Cystine-knot cytokines"/>
    <property type="match status" value="1"/>
</dbReference>
<dbReference type="PANTHER" id="PTHR11848:SF302">
    <property type="entry name" value="TGF-BETA FAMILY PROFILE DOMAIN-CONTAINING PROTEIN"/>
    <property type="match status" value="1"/>
</dbReference>